<dbReference type="EMBL" id="CP063362">
    <property type="protein sequence ID" value="QRG07773.1"/>
    <property type="molecule type" value="Genomic_DNA"/>
</dbReference>
<dbReference type="InterPro" id="IPR006439">
    <property type="entry name" value="HAD-SF_hydro_IA"/>
</dbReference>
<dbReference type="PANTHER" id="PTHR12725">
    <property type="entry name" value="HALOACID DEHALOGENASE-LIKE HYDROLASE"/>
    <property type="match status" value="1"/>
</dbReference>
<organism evidence="1 2">
    <name type="scientific">Xanthobacter dioxanivorans</name>
    <dbReference type="NCBI Taxonomy" id="2528964"/>
    <lineage>
        <taxon>Bacteria</taxon>
        <taxon>Pseudomonadati</taxon>
        <taxon>Pseudomonadota</taxon>
        <taxon>Alphaproteobacteria</taxon>
        <taxon>Hyphomicrobiales</taxon>
        <taxon>Xanthobacteraceae</taxon>
        <taxon>Xanthobacter</taxon>
    </lineage>
</organism>
<evidence type="ECO:0000313" key="1">
    <source>
        <dbReference type="EMBL" id="QRG07773.1"/>
    </source>
</evidence>
<sequence>MTQDDPTTQASQTATAGIRLRPDIDTFVFDLDDTLYPHSAGLYEQMRLRVVRFIQELTGCEAQAAADLHAHYYARYGTSLIGLQRHHGVHPSDFLGFVHEIDLAAVGPRAELTAALAALPGRRLVFTNGSARHAARLLDHLGIAGLFDAVCDIEACSYIGKPGREAYETLIDRHAVVPARAIMFDDRAVNLAVPHDLGMQTVLIGDHGLAEMPDHAPHVHFRADDLTPVLQAIGAGRRPPSASPDAASTHP</sequence>
<reference evidence="1 2" key="1">
    <citation type="submission" date="2020-10" db="EMBL/GenBank/DDBJ databases">
        <title>Degradation of 1,4-Dioxane by Xanthobacter sp. YN2, via a Novel Group-2 Soluble Di-Iron Monooxygenase.</title>
        <authorList>
            <person name="Ma F."/>
            <person name="Wang Y."/>
            <person name="Yang J."/>
            <person name="Guo H."/>
            <person name="Su D."/>
            <person name="Yu L."/>
        </authorList>
    </citation>
    <scope>NUCLEOTIDE SEQUENCE [LARGE SCALE GENOMIC DNA]</scope>
    <source>
        <strain evidence="1 2">YN2</strain>
    </source>
</reference>
<accession>A0A974PR20</accession>
<dbReference type="InterPro" id="IPR023214">
    <property type="entry name" value="HAD_sf"/>
</dbReference>
<dbReference type="InterPro" id="IPR010237">
    <property type="entry name" value="Pyr-5-nucltdase"/>
</dbReference>
<dbReference type="Proteomes" id="UP000596427">
    <property type="component" value="Chromosome"/>
</dbReference>
<dbReference type="RefSeq" id="WP_203194687.1">
    <property type="nucleotide sequence ID" value="NZ_CP063362.1"/>
</dbReference>
<evidence type="ECO:0000313" key="2">
    <source>
        <dbReference type="Proteomes" id="UP000596427"/>
    </source>
</evidence>
<name>A0A974PR20_9HYPH</name>
<dbReference type="Gene3D" id="1.10.150.450">
    <property type="match status" value="1"/>
</dbReference>
<proteinExistence type="predicted"/>
<dbReference type="Pfam" id="PF00702">
    <property type="entry name" value="Hydrolase"/>
    <property type="match status" value="1"/>
</dbReference>
<dbReference type="InterPro" id="IPR036412">
    <property type="entry name" value="HAD-like_sf"/>
</dbReference>
<dbReference type="KEGG" id="xdi:EZH22_05165"/>
<dbReference type="AlphaFoldDB" id="A0A974PR20"/>
<dbReference type="SFLD" id="SFLDS00003">
    <property type="entry name" value="Haloacid_Dehalogenase"/>
    <property type="match status" value="1"/>
</dbReference>
<dbReference type="SFLD" id="SFLDG01132">
    <property type="entry name" value="C1.5.3:_5'-Nucleotidase_Like"/>
    <property type="match status" value="1"/>
</dbReference>
<keyword evidence="2" id="KW-1185">Reference proteome</keyword>
<dbReference type="SUPFAM" id="SSF56784">
    <property type="entry name" value="HAD-like"/>
    <property type="match status" value="1"/>
</dbReference>
<dbReference type="PANTHER" id="PTHR12725:SF117">
    <property type="entry name" value="HALOACID DEHALOGENASE-LIKE HYDROLASE"/>
    <property type="match status" value="1"/>
</dbReference>
<dbReference type="SFLD" id="SFLDG01129">
    <property type="entry name" value="C1.5:_HAD__Beta-PGM__Phosphata"/>
    <property type="match status" value="1"/>
</dbReference>
<dbReference type="NCBIfam" id="TIGR01509">
    <property type="entry name" value="HAD-SF-IA-v3"/>
    <property type="match status" value="1"/>
</dbReference>
<gene>
    <name evidence="1" type="ORF">EZH22_05165</name>
</gene>
<dbReference type="NCBIfam" id="TIGR01993">
    <property type="entry name" value="Pyr-5-nucltdase"/>
    <property type="match status" value="1"/>
</dbReference>
<dbReference type="Gene3D" id="3.40.50.1000">
    <property type="entry name" value="HAD superfamily/HAD-like"/>
    <property type="match status" value="1"/>
</dbReference>
<protein>
    <submittedName>
        <fullName evidence="1">Pyrimidine 5'-nucleotidase</fullName>
    </submittedName>
</protein>